<keyword evidence="3" id="KW-1185">Reference proteome</keyword>
<dbReference type="EMBL" id="CP014246">
    <property type="protein sequence ID" value="AMD21860.1"/>
    <property type="molecule type" value="Genomic_DNA"/>
</dbReference>
<accession>A0A0X8HUX7</accession>
<sequence>MIRYNDAYRSSNTNNEPIYQVISQPQDDSRFLDQPTRLGERLRAQLHIESGIRHAFKEMYHSNINKAHQNLIHAGESYHDACEGARFKFYRALADTKQMLHEFRDSLDNLRFEAQLWRYDHIDPKRLERLFTGKGNRSKEITYSVDATNDSNSEESCRNARINAIMQSVLSHTSSQKNWQFESEDQYIGLPIEHRSHQAAYNDDYNQVFSAPALYFNTSNREVETLLKCSSAPIEVINNSSSFGSILHASTSSTDIKASAVSNSSTQENAESKTDSIQKMVDMVIQMFDQYAPDDIPMQSAYVKPLSLGQPEGRKTNEETDHLEKYSSTGRTFSHRITSSLRKELIKVDNMVITPADASLEDKSIDFNEPKNLNLDHQNPVSLVDRTYNGNVENIGDASIQDLEGQGIYDSNISIRGLVSYQPTGRHKDSTRHQGVPFDMSMNTVTISERAIPSKNSPDWCTVRHDSSSHHDFEFDQEIYIGNPLISFDFSPSSMKLFYADKGPQDDTDQWQSNIYDEDYIYDEIYALERVRFDSMPKSMKIYFPEYPPYIYEKRLLKPLPPSLKVLFQDPEHDYNWTDVNPDLLHPYNPTLESDWDFDKLIKFVVPKLPHKSATPVIHYFNKCWFCGHHIVTRFHNCRRVHIRKQLETKADNIMYLVADICEDIKLEMEWLFYKLRYEIF</sequence>
<dbReference type="Proteomes" id="UP000243052">
    <property type="component" value="Chromosome vi"/>
</dbReference>
<dbReference type="RefSeq" id="XP_017988856.1">
    <property type="nucleotide sequence ID" value="XM_018133367.1"/>
</dbReference>
<evidence type="ECO:0000256" key="1">
    <source>
        <dbReference type="SAM" id="MobiDB-lite"/>
    </source>
</evidence>
<feature type="region of interest" description="Disordered" evidence="1">
    <location>
        <begin position="307"/>
        <end position="331"/>
    </location>
</feature>
<dbReference type="AlphaFoldDB" id="A0A0X8HUX7"/>
<protein>
    <submittedName>
        <fullName evidence="2">HFR005Cp</fullName>
    </submittedName>
</protein>
<proteinExistence type="predicted"/>
<dbReference type="OrthoDB" id="4048165at2759"/>
<feature type="compositionally biased region" description="Basic and acidic residues" evidence="1">
    <location>
        <begin position="312"/>
        <end position="325"/>
    </location>
</feature>
<evidence type="ECO:0000313" key="3">
    <source>
        <dbReference type="Proteomes" id="UP000243052"/>
    </source>
</evidence>
<name>A0A0X8HUX7_9SACH</name>
<gene>
    <name evidence="2" type="ORF">AW171_hschr63847</name>
</gene>
<organism evidence="2 3">
    <name type="scientific">Eremothecium sinecaudum</name>
    <dbReference type="NCBI Taxonomy" id="45286"/>
    <lineage>
        <taxon>Eukaryota</taxon>
        <taxon>Fungi</taxon>
        <taxon>Dikarya</taxon>
        <taxon>Ascomycota</taxon>
        <taxon>Saccharomycotina</taxon>
        <taxon>Saccharomycetes</taxon>
        <taxon>Saccharomycetales</taxon>
        <taxon>Saccharomycetaceae</taxon>
        <taxon>Eremothecium</taxon>
    </lineage>
</organism>
<dbReference type="GeneID" id="28725177"/>
<evidence type="ECO:0000313" key="2">
    <source>
        <dbReference type="EMBL" id="AMD21860.1"/>
    </source>
</evidence>
<reference evidence="2 3" key="1">
    <citation type="submission" date="2016-01" db="EMBL/GenBank/DDBJ databases">
        <title>Genome sequence of the yeast Holleya sinecauda.</title>
        <authorList>
            <person name="Dietrich F.S."/>
        </authorList>
    </citation>
    <scope>NUCLEOTIDE SEQUENCE [LARGE SCALE GENOMIC DNA]</scope>
    <source>
        <strain evidence="2 3">ATCC 58844</strain>
    </source>
</reference>